<protein>
    <recommendedName>
        <fullName evidence="3">Harmonin-binding protein USHBP1 PDZ-binding domain-containing protein</fullName>
    </recommendedName>
</protein>
<feature type="coiled-coil region" evidence="1">
    <location>
        <begin position="556"/>
        <end position="597"/>
    </location>
</feature>
<evidence type="ECO:0000256" key="1">
    <source>
        <dbReference type="SAM" id="Coils"/>
    </source>
</evidence>
<proteinExistence type="predicted"/>
<feature type="domain" description="Harmonin-binding protein USHBP1 PDZ-binding" evidence="3">
    <location>
        <begin position="357"/>
        <end position="420"/>
    </location>
</feature>
<reference evidence="5" key="1">
    <citation type="submission" date="2012-12" db="EMBL/GenBank/DDBJ databases">
        <authorList>
            <person name="Hellsten U."/>
            <person name="Grimwood J."/>
            <person name="Chapman J.A."/>
            <person name="Shapiro H."/>
            <person name="Aerts A."/>
            <person name="Otillar R.P."/>
            <person name="Terry A.Y."/>
            <person name="Boore J.L."/>
            <person name="Simakov O."/>
            <person name="Marletaz F."/>
            <person name="Cho S.-J."/>
            <person name="Edsinger-Gonzales E."/>
            <person name="Havlak P."/>
            <person name="Kuo D.-H."/>
            <person name="Larsson T."/>
            <person name="Lv J."/>
            <person name="Arendt D."/>
            <person name="Savage R."/>
            <person name="Osoegawa K."/>
            <person name="de Jong P."/>
            <person name="Lindberg D.R."/>
            <person name="Seaver E.C."/>
            <person name="Weisblat D.A."/>
            <person name="Putnam N.H."/>
            <person name="Grigoriev I.V."/>
            <person name="Rokhsar D.S."/>
        </authorList>
    </citation>
    <scope>NUCLEOTIDE SEQUENCE</scope>
    <source>
        <strain evidence="5">I ESC-2004</strain>
    </source>
</reference>
<dbReference type="InterPro" id="IPR040171">
    <property type="entry name" value="USBP1-like"/>
</dbReference>
<name>X1Z4D3_CAPTE</name>
<feature type="compositionally biased region" description="Low complexity" evidence="2">
    <location>
        <begin position="492"/>
        <end position="506"/>
    </location>
</feature>
<feature type="coiled-coil region" evidence="1">
    <location>
        <begin position="348"/>
        <end position="375"/>
    </location>
</feature>
<feature type="coiled-coil region" evidence="1">
    <location>
        <begin position="9"/>
        <end position="79"/>
    </location>
</feature>
<dbReference type="OMA" id="EESRGQC"/>
<accession>X1Z4D3</accession>
<feature type="compositionally biased region" description="Low complexity" evidence="2">
    <location>
        <begin position="248"/>
        <end position="260"/>
    </location>
</feature>
<feature type="compositionally biased region" description="Polar residues" evidence="2">
    <location>
        <begin position="111"/>
        <end position="120"/>
    </location>
</feature>
<dbReference type="OrthoDB" id="6256369at2759"/>
<sequence length="769" mass="87155">ISQLHTAAVSSVQSELQQWKTHAQRLQTEKDALETRLQRQQVKHLFFAETDDDRFEQQSSRYEERITELHSVIAELRKKNEQKTICVIREEDEFEDSDDGNVSKSGDAFSANENHPNDSPSTYGWNLIDFLISADLGNDFNAELSRVVTQLEKSRLENQITQSTDEKPAMVKETLISGSQCNVNLQVAEPNALVVRLSQLEEERDSLEEHCRQQDIEAERFKLQLSNVREERDRLKRKVRELQTRAQSLEASSSMSPSISPVKQACMSPTPQGYERHASILHGPVPRRAEMRKLRTGGKVLGAEISSSGLSMAKVAEHLSQSFQECSNVQELIQTASQEGNVLSDGKINTFEIELERLQSKIDNLKSQNDLLTLTLEESKGHCDRLTVLIGKYESNNTALQLVLGCSDQAIEAYQALMQLLETDQAVLLANCRAAGLGAMEESSEQFQQDVTLLLQNAHLKRKSAEHHAKLVLQRREVGRQHCGSPWEELSSSRTASTTSSTGSDTEFTKQDEVRLRELIHSLCSERQAVKMTTLELESVHVDPLGYEATPPNPEAQRLDLENAVLMQELMAMKEDKAELKAQNFLLEKERRSFELQLRGKESQEKVYQVQIDHLKSQMDENQQRLGIKDPKKDDGYDSATPAITLAELRSNNASQIAEDLSESLKRERRLKGRVQELVATLEKLSKNSEIRHQQSAEFVNDLKKANSALVTAFEKAKKKYLSKVKKLEVQLKTSTERYEAHICALNQRVSHLEEESIQLRHEMSETSL</sequence>
<keyword evidence="5" id="KW-1185">Reference proteome</keyword>
<evidence type="ECO:0000313" key="4">
    <source>
        <dbReference type="EnsemblMetazoa" id="CapteP145778"/>
    </source>
</evidence>
<dbReference type="InterPro" id="IPR019536">
    <property type="entry name" value="USHBP1_PDZ-bd"/>
</dbReference>
<evidence type="ECO:0000313" key="5">
    <source>
        <dbReference type="Proteomes" id="UP000014760"/>
    </source>
</evidence>
<dbReference type="Pfam" id="PF10506">
    <property type="entry name" value="USHBP1_PDZ-bd"/>
    <property type="match status" value="2"/>
</dbReference>
<dbReference type="AlphaFoldDB" id="X1Z4D3"/>
<feature type="domain" description="Harmonin-binding protein USHBP1 PDZ-binding" evidence="3">
    <location>
        <begin position="670"/>
        <end position="732"/>
    </location>
</feature>
<feature type="region of interest" description="Disordered" evidence="2">
    <location>
        <begin position="246"/>
        <end position="273"/>
    </location>
</feature>
<keyword evidence="1" id="KW-0175">Coiled coil</keyword>
<organism evidence="4 5">
    <name type="scientific">Capitella teleta</name>
    <name type="common">Polychaete worm</name>
    <dbReference type="NCBI Taxonomy" id="283909"/>
    <lineage>
        <taxon>Eukaryota</taxon>
        <taxon>Metazoa</taxon>
        <taxon>Spiralia</taxon>
        <taxon>Lophotrochozoa</taxon>
        <taxon>Annelida</taxon>
        <taxon>Polychaeta</taxon>
        <taxon>Sedentaria</taxon>
        <taxon>Scolecida</taxon>
        <taxon>Capitellidae</taxon>
        <taxon>Capitella</taxon>
    </lineage>
</organism>
<reference evidence="5" key="2">
    <citation type="journal article" date="2013" name="Nature">
        <title>Insights into bilaterian evolution from three spiralian genomes.</title>
        <authorList>
            <person name="Simakov O."/>
            <person name="Marletaz F."/>
            <person name="Cho S.J."/>
            <person name="Edsinger-Gonzales E."/>
            <person name="Havlak P."/>
            <person name="Hellsten U."/>
            <person name="Kuo D.H."/>
            <person name="Larsson T."/>
            <person name="Lv J."/>
            <person name="Arendt D."/>
            <person name="Savage R."/>
            <person name="Osoegawa K."/>
            <person name="de Jong P."/>
            <person name="Grimwood J."/>
            <person name="Chapman J.A."/>
            <person name="Shapiro H."/>
            <person name="Aerts A."/>
            <person name="Otillar R.P."/>
            <person name="Terry A.Y."/>
            <person name="Boore J.L."/>
            <person name="Grigoriev I.V."/>
            <person name="Lindberg D.R."/>
            <person name="Seaver E.C."/>
            <person name="Weisblat D.A."/>
            <person name="Putnam N.H."/>
            <person name="Rokhsar D.S."/>
        </authorList>
    </citation>
    <scope>NUCLEOTIDE SEQUENCE</scope>
    <source>
        <strain evidence="5">I ESC-2004</strain>
    </source>
</reference>
<dbReference type="PANTHER" id="PTHR23347">
    <property type="entry name" value="COLORECTAL MUTANT CANCER PROTEIN MCC PROTEIN -RELATED"/>
    <property type="match status" value="1"/>
</dbReference>
<reference evidence="4" key="3">
    <citation type="submission" date="2015-06" db="UniProtKB">
        <authorList>
            <consortium name="EnsemblMetazoa"/>
        </authorList>
    </citation>
    <scope>IDENTIFICATION</scope>
</reference>
<dbReference type="EMBL" id="AMQN01000194">
    <property type="status" value="NOT_ANNOTATED_CDS"/>
    <property type="molecule type" value="Genomic_DNA"/>
</dbReference>
<evidence type="ECO:0000259" key="3">
    <source>
        <dbReference type="Pfam" id="PF10506"/>
    </source>
</evidence>
<feature type="region of interest" description="Disordered" evidence="2">
    <location>
        <begin position="96"/>
        <end position="120"/>
    </location>
</feature>
<dbReference type="HOGENOM" id="CLU_011120_0_0_1"/>
<evidence type="ECO:0000256" key="2">
    <source>
        <dbReference type="SAM" id="MobiDB-lite"/>
    </source>
</evidence>
<dbReference type="EnsemblMetazoa" id="CapteT145778">
    <property type="protein sequence ID" value="CapteP145778"/>
    <property type="gene ID" value="CapteG145778"/>
</dbReference>
<feature type="region of interest" description="Disordered" evidence="2">
    <location>
        <begin position="483"/>
        <end position="510"/>
    </location>
</feature>
<dbReference type="PANTHER" id="PTHR23347:SF6">
    <property type="entry name" value="FI17904P1"/>
    <property type="match status" value="1"/>
</dbReference>
<dbReference type="Proteomes" id="UP000014760">
    <property type="component" value="Unassembled WGS sequence"/>
</dbReference>